<dbReference type="OrthoDB" id="126738at2759"/>
<dbReference type="Proteomes" id="UP000198211">
    <property type="component" value="Unassembled WGS sequence"/>
</dbReference>
<dbReference type="EMBL" id="NBNE01000512">
    <property type="protein sequence ID" value="OWZ18943.1"/>
    <property type="molecule type" value="Genomic_DNA"/>
</dbReference>
<reference evidence="2" key="1">
    <citation type="submission" date="2017-03" db="EMBL/GenBank/DDBJ databases">
        <title>Phytopthora megakarya and P. palmivora, two closely related causual agents of cacao black pod achieved similar genome size and gene model numbers by different mechanisms.</title>
        <authorList>
            <person name="Ali S."/>
            <person name="Shao J."/>
            <person name="Larry D.J."/>
            <person name="Kronmiller B."/>
            <person name="Shen D."/>
            <person name="Strem M.D."/>
            <person name="Melnick R.L."/>
            <person name="Guiltinan M.J."/>
            <person name="Tyler B.M."/>
            <person name="Meinhardt L.W."/>
            <person name="Bailey B.A."/>
        </authorList>
    </citation>
    <scope>NUCLEOTIDE SEQUENCE [LARGE SCALE GENOMIC DNA]</scope>
    <source>
        <strain evidence="2">zdho120</strain>
    </source>
</reference>
<proteinExistence type="predicted"/>
<evidence type="ECO:0000313" key="1">
    <source>
        <dbReference type="EMBL" id="OWZ18943.1"/>
    </source>
</evidence>
<protein>
    <submittedName>
        <fullName evidence="1">Uncharacterized protein</fullName>
    </submittedName>
</protein>
<accession>A0A225WMQ5</accession>
<dbReference type="AlphaFoldDB" id="A0A225WMQ5"/>
<comment type="caution">
    <text evidence="1">The sequence shown here is derived from an EMBL/GenBank/DDBJ whole genome shotgun (WGS) entry which is preliminary data.</text>
</comment>
<keyword evidence="2" id="KW-1185">Reference proteome</keyword>
<gene>
    <name evidence="1" type="ORF">PHMEG_0006874</name>
</gene>
<sequence>MGVLNKHDSVNKNDKRGRRPLNSYISGWDHYALWPAGFDNFMLRREGKTGNVETLIAHVSFLVSYHHPEPLLGKVAHDINEEPRFEKQTAGRDESLTSAPVLAAAAGADRATGTGGAKRAWTTTECESSDAHARGLLVKRRRRRRRNAAGQYVLEYELYPCGGPQQWKTSDGRMWLGNGRARSRWTSVAEYDSCTETTGS</sequence>
<organism evidence="1 2">
    <name type="scientific">Phytophthora megakarya</name>
    <dbReference type="NCBI Taxonomy" id="4795"/>
    <lineage>
        <taxon>Eukaryota</taxon>
        <taxon>Sar</taxon>
        <taxon>Stramenopiles</taxon>
        <taxon>Oomycota</taxon>
        <taxon>Peronosporomycetes</taxon>
        <taxon>Peronosporales</taxon>
        <taxon>Peronosporaceae</taxon>
        <taxon>Phytophthora</taxon>
    </lineage>
</organism>
<dbReference type="STRING" id="4795.A0A225WMQ5"/>
<name>A0A225WMQ5_9STRA</name>
<evidence type="ECO:0000313" key="2">
    <source>
        <dbReference type="Proteomes" id="UP000198211"/>
    </source>
</evidence>